<evidence type="ECO:0000313" key="3">
    <source>
        <dbReference type="Proteomes" id="UP000008810"/>
    </source>
</evidence>
<reference evidence="1 2" key="1">
    <citation type="journal article" date="2010" name="Nature">
        <title>Genome sequencing and analysis of the model grass Brachypodium distachyon.</title>
        <authorList>
            <consortium name="International Brachypodium Initiative"/>
        </authorList>
    </citation>
    <scope>NUCLEOTIDE SEQUENCE [LARGE SCALE GENOMIC DNA]</scope>
    <source>
        <strain evidence="1 2">Bd21</strain>
    </source>
</reference>
<dbReference type="Gramene" id="KQK06836">
    <property type="protein sequence ID" value="KQK06836"/>
    <property type="gene ID" value="BRADI_2g30467v3"/>
</dbReference>
<reference evidence="1" key="2">
    <citation type="submission" date="2017-06" db="EMBL/GenBank/DDBJ databases">
        <title>WGS assembly of Brachypodium distachyon.</title>
        <authorList>
            <consortium name="The International Brachypodium Initiative"/>
            <person name="Lucas S."/>
            <person name="Harmon-Smith M."/>
            <person name="Lail K."/>
            <person name="Tice H."/>
            <person name="Grimwood J."/>
            <person name="Bruce D."/>
            <person name="Barry K."/>
            <person name="Shu S."/>
            <person name="Lindquist E."/>
            <person name="Wang M."/>
            <person name="Pitluck S."/>
            <person name="Vogel J.P."/>
            <person name="Garvin D.F."/>
            <person name="Mockler T.C."/>
            <person name="Schmutz J."/>
            <person name="Rokhsar D."/>
            <person name="Bevan M.W."/>
        </authorList>
    </citation>
    <scope>NUCLEOTIDE SEQUENCE</scope>
    <source>
        <strain evidence="1">Bd21</strain>
    </source>
</reference>
<dbReference type="EMBL" id="CM000881">
    <property type="protein sequence ID" value="KQK06836.1"/>
    <property type="molecule type" value="Genomic_DNA"/>
</dbReference>
<proteinExistence type="predicted"/>
<accession>A0A0Q3J287</accession>
<reference evidence="2" key="3">
    <citation type="submission" date="2018-08" db="UniProtKB">
        <authorList>
            <consortium name="EnsemblPlants"/>
        </authorList>
    </citation>
    <scope>IDENTIFICATION</scope>
    <source>
        <strain evidence="2">cv. Bd21</strain>
    </source>
</reference>
<dbReference type="EnsemblPlants" id="KQK06836">
    <property type="protein sequence ID" value="KQK06836"/>
    <property type="gene ID" value="BRADI_2g30467v3"/>
</dbReference>
<protein>
    <submittedName>
        <fullName evidence="1 2">Uncharacterized protein</fullName>
    </submittedName>
</protein>
<gene>
    <name evidence="1" type="ORF">BRADI_2g30467v3</name>
</gene>
<sequence>MTICIPWRGSVVDSDVWRSRCVRKKKGEMKWQGISSGDDHQMFSPPSSIEYHFIFLYRCLGRGSGEQVAIHNVLVV</sequence>
<dbReference type="Proteomes" id="UP000008810">
    <property type="component" value="Chromosome 2"/>
</dbReference>
<organism evidence="1">
    <name type="scientific">Brachypodium distachyon</name>
    <name type="common">Purple false brome</name>
    <name type="synonym">Trachynia distachya</name>
    <dbReference type="NCBI Taxonomy" id="15368"/>
    <lineage>
        <taxon>Eukaryota</taxon>
        <taxon>Viridiplantae</taxon>
        <taxon>Streptophyta</taxon>
        <taxon>Embryophyta</taxon>
        <taxon>Tracheophyta</taxon>
        <taxon>Spermatophyta</taxon>
        <taxon>Magnoliopsida</taxon>
        <taxon>Liliopsida</taxon>
        <taxon>Poales</taxon>
        <taxon>Poaceae</taxon>
        <taxon>BOP clade</taxon>
        <taxon>Pooideae</taxon>
        <taxon>Stipodae</taxon>
        <taxon>Brachypodieae</taxon>
        <taxon>Brachypodium</taxon>
    </lineage>
</organism>
<dbReference type="InParanoid" id="A0A0Q3J287"/>
<name>A0A0Q3J287_BRADI</name>
<evidence type="ECO:0000313" key="1">
    <source>
        <dbReference type="EMBL" id="KQK06836.1"/>
    </source>
</evidence>
<evidence type="ECO:0000313" key="2">
    <source>
        <dbReference type="EnsemblPlants" id="KQK06836"/>
    </source>
</evidence>
<dbReference type="AlphaFoldDB" id="A0A0Q3J287"/>
<keyword evidence="3" id="KW-1185">Reference proteome</keyword>